<dbReference type="HOGENOM" id="CLU_1011946_0_0_1"/>
<dbReference type="Proteomes" id="UP000016930">
    <property type="component" value="Unassembled WGS sequence"/>
</dbReference>
<dbReference type="EMBL" id="KB445792">
    <property type="protein sequence ID" value="EMD41020.1"/>
    <property type="molecule type" value="Genomic_DNA"/>
</dbReference>
<feature type="region of interest" description="Disordered" evidence="1">
    <location>
        <begin position="113"/>
        <end position="146"/>
    </location>
</feature>
<organism evidence="2 3">
    <name type="scientific">Ceriporiopsis subvermispora (strain B)</name>
    <name type="common">White-rot fungus</name>
    <name type="synonym">Gelatoporia subvermispora</name>
    <dbReference type="NCBI Taxonomy" id="914234"/>
    <lineage>
        <taxon>Eukaryota</taxon>
        <taxon>Fungi</taxon>
        <taxon>Dikarya</taxon>
        <taxon>Basidiomycota</taxon>
        <taxon>Agaricomycotina</taxon>
        <taxon>Agaricomycetes</taxon>
        <taxon>Polyporales</taxon>
        <taxon>Gelatoporiaceae</taxon>
        <taxon>Gelatoporia</taxon>
    </lineage>
</organism>
<reference evidence="2 3" key="1">
    <citation type="journal article" date="2012" name="Proc. Natl. Acad. Sci. U.S.A.">
        <title>Comparative genomics of Ceriporiopsis subvermispora and Phanerochaete chrysosporium provide insight into selective ligninolysis.</title>
        <authorList>
            <person name="Fernandez-Fueyo E."/>
            <person name="Ruiz-Duenas F.J."/>
            <person name="Ferreira P."/>
            <person name="Floudas D."/>
            <person name="Hibbett D.S."/>
            <person name="Canessa P."/>
            <person name="Larrondo L.F."/>
            <person name="James T.Y."/>
            <person name="Seelenfreund D."/>
            <person name="Lobos S."/>
            <person name="Polanco R."/>
            <person name="Tello M."/>
            <person name="Honda Y."/>
            <person name="Watanabe T."/>
            <person name="Watanabe T."/>
            <person name="Ryu J.S."/>
            <person name="Kubicek C.P."/>
            <person name="Schmoll M."/>
            <person name="Gaskell J."/>
            <person name="Hammel K.E."/>
            <person name="St John F.J."/>
            <person name="Vanden Wymelenberg A."/>
            <person name="Sabat G."/>
            <person name="Splinter BonDurant S."/>
            <person name="Syed K."/>
            <person name="Yadav J.S."/>
            <person name="Doddapaneni H."/>
            <person name="Subramanian V."/>
            <person name="Lavin J.L."/>
            <person name="Oguiza J.A."/>
            <person name="Perez G."/>
            <person name="Pisabarro A.G."/>
            <person name="Ramirez L."/>
            <person name="Santoyo F."/>
            <person name="Master E."/>
            <person name="Coutinho P.M."/>
            <person name="Henrissat B."/>
            <person name="Lombard V."/>
            <person name="Magnuson J.K."/>
            <person name="Kuees U."/>
            <person name="Hori C."/>
            <person name="Igarashi K."/>
            <person name="Samejima M."/>
            <person name="Held B.W."/>
            <person name="Barry K.W."/>
            <person name="LaButti K.M."/>
            <person name="Lapidus A."/>
            <person name="Lindquist E.A."/>
            <person name="Lucas S.M."/>
            <person name="Riley R."/>
            <person name="Salamov A.A."/>
            <person name="Hoffmeister D."/>
            <person name="Schwenk D."/>
            <person name="Hadar Y."/>
            <person name="Yarden O."/>
            <person name="de Vries R.P."/>
            <person name="Wiebenga A."/>
            <person name="Stenlid J."/>
            <person name="Eastwood D."/>
            <person name="Grigoriev I.V."/>
            <person name="Berka R.M."/>
            <person name="Blanchette R.A."/>
            <person name="Kersten P."/>
            <person name="Martinez A.T."/>
            <person name="Vicuna R."/>
            <person name="Cullen D."/>
        </authorList>
    </citation>
    <scope>NUCLEOTIDE SEQUENCE [LARGE SCALE GENOMIC DNA]</scope>
    <source>
        <strain evidence="2 3">B</strain>
    </source>
</reference>
<protein>
    <submittedName>
        <fullName evidence="2">Uncharacterized protein</fullName>
    </submittedName>
</protein>
<proteinExistence type="predicted"/>
<evidence type="ECO:0000313" key="3">
    <source>
        <dbReference type="Proteomes" id="UP000016930"/>
    </source>
</evidence>
<feature type="compositionally biased region" description="Basic residues" evidence="1">
    <location>
        <begin position="132"/>
        <end position="146"/>
    </location>
</feature>
<dbReference type="AlphaFoldDB" id="M2R9D4"/>
<evidence type="ECO:0000313" key="2">
    <source>
        <dbReference type="EMBL" id="EMD41020.1"/>
    </source>
</evidence>
<keyword evidence="3" id="KW-1185">Reference proteome</keyword>
<sequence>MSASVTTSANGGKIAKPKTMNKSLKAAMMLDSQNFSKVTRFLRECIPNFVDESKPWRQQDPVMIGRLLDNVHSQTNFFEHMYTPSDWPILHYLRKSWLPTRNLVLRRQSQSSCSQAYAESKPRSSSIIHSGPSHRRNSTMHVRNKTPTRLKTTISQTRRGFHRILKTESQDVSLSPLPSTQIPRCPSKSTPVSSKPLSLDEFRQFLGTLSPNLIALHSRFVLTGVRNEEDFCGLLELPVGERELFFNKDMALSLYEFRRVRTALESYFLNRFSTT</sequence>
<feature type="compositionally biased region" description="Polar residues" evidence="1">
    <location>
        <begin position="113"/>
        <end position="128"/>
    </location>
</feature>
<evidence type="ECO:0000256" key="1">
    <source>
        <dbReference type="SAM" id="MobiDB-lite"/>
    </source>
</evidence>
<gene>
    <name evidence="2" type="ORF">CERSUDRAFT_91775</name>
</gene>
<accession>M2R9D4</accession>
<feature type="region of interest" description="Disordered" evidence="1">
    <location>
        <begin position="174"/>
        <end position="193"/>
    </location>
</feature>
<name>M2R9D4_CERS8</name>